<evidence type="ECO:0000256" key="3">
    <source>
        <dbReference type="RuleBase" id="RU000363"/>
    </source>
</evidence>
<dbReference type="GO" id="GO:0016491">
    <property type="term" value="F:oxidoreductase activity"/>
    <property type="evidence" value="ECO:0007669"/>
    <property type="project" value="UniProtKB-KW"/>
</dbReference>
<dbReference type="STRING" id="1745343.A0A2J6QJS7"/>
<comment type="similarity">
    <text evidence="1 3">Belongs to the short-chain dehydrogenases/reductases (SDR) family.</text>
</comment>
<dbReference type="EMBL" id="KZ613467">
    <property type="protein sequence ID" value="PMD26513.1"/>
    <property type="molecule type" value="Genomic_DNA"/>
</dbReference>
<organism evidence="4 5">
    <name type="scientific">Hyaloscypha hepaticicola</name>
    <dbReference type="NCBI Taxonomy" id="2082293"/>
    <lineage>
        <taxon>Eukaryota</taxon>
        <taxon>Fungi</taxon>
        <taxon>Dikarya</taxon>
        <taxon>Ascomycota</taxon>
        <taxon>Pezizomycotina</taxon>
        <taxon>Leotiomycetes</taxon>
        <taxon>Helotiales</taxon>
        <taxon>Hyaloscyphaceae</taxon>
        <taxon>Hyaloscypha</taxon>
    </lineage>
</organism>
<protein>
    <submittedName>
        <fullName evidence="4">Putative oxidoreductase ucpA</fullName>
    </submittedName>
</protein>
<dbReference type="AlphaFoldDB" id="A0A2J6QJS7"/>
<dbReference type="SUPFAM" id="SSF51735">
    <property type="entry name" value="NAD(P)-binding Rossmann-fold domains"/>
    <property type="match status" value="1"/>
</dbReference>
<reference evidence="4 5" key="1">
    <citation type="submission" date="2016-05" db="EMBL/GenBank/DDBJ databases">
        <title>A degradative enzymes factory behind the ericoid mycorrhizal symbiosis.</title>
        <authorList>
            <consortium name="DOE Joint Genome Institute"/>
            <person name="Martino E."/>
            <person name="Morin E."/>
            <person name="Grelet G."/>
            <person name="Kuo A."/>
            <person name="Kohler A."/>
            <person name="Daghino S."/>
            <person name="Barry K."/>
            <person name="Choi C."/>
            <person name="Cichocki N."/>
            <person name="Clum A."/>
            <person name="Copeland A."/>
            <person name="Hainaut M."/>
            <person name="Haridas S."/>
            <person name="Labutti K."/>
            <person name="Lindquist E."/>
            <person name="Lipzen A."/>
            <person name="Khouja H.-R."/>
            <person name="Murat C."/>
            <person name="Ohm R."/>
            <person name="Olson A."/>
            <person name="Spatafora J."/>
            <person name="Veneault-Fourrey C."/>
            <person name="Henrissat B."/>
            <person name="Grigoriev I."/>
            <person name="Martin F."/>
            <person name="Perotto S."/>
        </authorList>
    </citation>
    <scope>NUCLEOTIDE SEQUENCE [LARGE SCALE GENOMIC DNA]</scope>
    <source>
        <strain evidence="4 5">UAMH 7357</strain>
    </source>
</reference>
<evidence type="ECO:0000256" key="2">
    <source>
        <dbReference type="ARBA" id="ARBA00023002"/>
    </source>
</evidence>
<proteinExistence type="inferred from homology"/>
<dbReference type="InterPro" id="IPR036291">
    <property type="entry name" value="NAD(P)-bd_dom_sf"/>
</dbReference>
<dbReference type="PRINTS" id="PR00081">
    <property type="entry name" value="GDHRDH"/>
</dbReference>
<evidence type="ECO:0000256" key="1">
    <source>
        <dbReference type="ARBA" id="ARBA00006484"/>
    </source>
</evidence>
<dbReference type="PANTHER" id="PTHR42901">
    <property type="entry name" value="ALCOHOL DEHYDROGENASE"/>
    <property type="match status" value="1"/>
</dbReference>
<keyword evidence="2" id="KW-0560">Oxidoreductase</keyword>
<name>A0A2J6QJS7_9HELO</name>
<dbReference type="Gene3D" id="3.40.50.720">
    <property type="entry name" value="NAD(P)-binding Rossmann-like Domain"/>
    <property type="match status" value="1"/>
</dbReference>
<dbReference type="PRINTS" id="PR00080">
    <property type="entry name" value="SDRFAMILY"/>
</dbReference>
<dbReference type="Proteomes" id="UP000235672">
    <property type="component" value="Unassembled WGS sequence"/>
</dbReference>
<dbReference type="CDD" id="cd05233">
    <property type="entry name" value="SDR_c"/>
    <property type="match status" value="1"/>
</dbReference>
<accession>A0A2J6QJS7</accession>
<evidence type="ECO:0000313" key="5">
    <source>
        <dbReference type="Proteomes" id="UP000235672"/>
    </source>
</evidence>
<dbReference type="OrthoDB" id="1933717at2759"/>
<keyword evidence="5" id="KW-1185">Reference proteome</keyword>
<evidence type="ECO:0000313" key="4">
    <source>
        <dbReference type="EMBL" id="PMD26513.1"/>
    </source>
</evidence>
<dbReference type="InterPro" id="IPR002347">
    <property type="entry name" value="SDR_fam"/>
</dbReference>
<dbReference type="Pfam" id="PF00106">
    <property type="entry name" value="adh_short"/>
    <property type="match status" value="1"/>
</dbReference>
<sequence>MAEPPSDMFVKQAQFTKTVYRDVYPTIDPTNPANSMAGKIIVITGPSKGLGRIAFVKAFAKAGPKAIVLVSRNETGLGEVRHEIHAINKDVQVEIIPTDIKNAESVTSFWEKVKEKFGHADVLINNAASVGGGTVSEQPIDSWWNDFSGTNILKETNVRGTFIVTQGFLKLLGKERKGAIINLTTFAAHMPFPGLSSYSISKLALTQLQAFVAVECPNVTAVAVHPGLILTDATLDYFKPFAKDSPELLGGLGVWLATEKAAFLSGKYVEVNWSVDELMERKEEIVKEGKLSIGIKGEFGSEQFK</sequence>
<dbReference type="PANTHER" id="PTHR42901:SF1">
    <property type="entry name" value="ALCOHOL DEHYDROGENASE"/>
    <property type="match status" value="1"/>
</dbReference>
<gene>
    <name evidence="4" type="ORF">NA56DRAFT_729805</name>
</gene>